<protein>
    <submittedName>
        <fullName evidence="1">Uncharacterized protein</fullName>
    </submittedName>
</protein>
<keyword evidence="2" id="KW-1185">Reference proteome</keyword>
<dbReference type="OrthoDB" id="5920372at2759"/>
<proteinExistence type="predicted"/>
<comment type="caution">
    <text evidence="1">The sequence shown here is derived from an EMBL/GenBank/DDBJ whole genome shotgun (WGS) entry which is preliminary data.</text>
</comment>
<evidence type="ECO:0000313" key="1">
    <source>
        <dbReference type="EMBL" id="KRY29180.1"/>
    </source>
</evidence>
<dbReference type="Proteomes" id="UP000054776">
    <property type="component" value="Unassembled WGS sequence"/>
</dbReference>
<gene>
    <name evidence="1" type="ORF">T01_13561</name>
</gene>
<dbReference type="EMBL" id="JYDH01000178">
    <property type="protein sequence ID" value="KRY29180.1"/>
    <property type="molecule type" value="Genomic_DNA"/>
</dbReference>
<sequence length="59" mass="6744">MAPSRKAVDASSFHRAVDIAFFDVRFGVLFVDKLKLLAPHSRFLVEIINFKDHFPECGH</sequence>
<reference evidence="1 2" key="1">
    <citation type="submission" date="2015-01" db="EMBL/GenBank/DDBJ databases">
        <title>Evolution of Trichinella species and genotypes.</title>
        <authorList>
            <person name="Korhonen P.K."/>
            <person name="Edoardo P."/>
            <person name="Giuseppe L.R."/>
            <person name="Gasser R.B."/>
        </authorList>
    </citation>
    <scope>NUCLEOTIDE SEQUENCE [LARGE SCALE GENOMIC DNA]</scope>
    <source>
        <strain evidence="1">ISS3</strain>
    </source>
</reference>
<evidence type="ECO:0000313" key="2">
    <source>
        <dbReference type="Proteomes" id="UP000054776"/>
    </source>
</evidence>
<dbReference type="InParanoid" id="A0A0V1AXX2"/>
<dbReference type="AlphaFoldDB" id="A0A0V1AXX2"/>
<accession>A0A0V1AXX2</accession>
<organism evidence="1 2">
    <name type="scientific">Trichinella spiralis</name>
    <name type="common">Trichina worm</name>
    <dbReference type="NCBI Taxonomy" id="6334"/>
    <lineage>
        <taxon>Eukaryota</taxon>
        <taxon>Metazoa</taxon>
        <taxon>Ecdysozoa</taxon>
        <taxon>Nematoda</taxon>
        <taxon>Enoplea</taxon>
        <taxon>Dorylaimia</taxon>
        <taxon>Trichinellida</taxon>
        <taxon>Trichinellidae</taxon>
        <taxon>Trichinella</taxon>
    </lineage>
</organism>
<name>A0A0V1AXX2_TRISP</name>